<evidence type="ECO:0000313" key="3">
    <source>
        <dbReference type="Proteomes" id="UP000284706"/>
    </source>
</evidence>
<dbReference type="OrthoDB" id="3054036at2759"/>
<dbReference type="Proteomes" id="UP000284706">
    <property type="component" value="Unassembled WGS sequence"/>
</dbReference>
<dbReference type="STRING" id="231916.A0A409Y2Q5"/>
<evidence type="ECO:0000256" key="1">
    <source>
        <dbReference type="SAM" id="MobiDB-lite"/>
    </source>
</evidence>
<dbReference type="AlphaFoldDB" id="A0A409Y2Q5"/>
<feature type="region of interest" description="Disordered" evidence="1">
    <location>
        <begin position="383"/>
        <end position="435"/>
    </location>
</feature>
<reference evidence="2 3" key="1">
    <citation type="journal article" date="2018" name="Evol. Lett.">
        <title>Horizontal gene cluster transfer increased hallucinogenic mushroom diversity.</title>
        <authorList>
            <person name="Reynolds H.T."/>
            <person name="Vijayakumar V."/>
            <person name="Gluck-Thaler E."/>
            <person name="Korotkin H.B."/>
            <person name="Matheny P.B."/>
            <person name="Slot J.C."/>
        </authorList>
    </citation>
    <scope>NUCLEOTIDE SEQUENCE [LARGE SCALE GENOMIC DNA]</scope>
    <source>
        <strain evidence="2 3">SRW20</strain>
    </source>
</reference>
<evidence type="ECO:0000313" key="2">
    <source>
        <dbReference type="EMBL" id="PPQ97324.1"/>
    </source>
</evidence>
<dbReference type="EMBL" id="NHYE01001263">
    <property type="protein sequence ID" value="PPQ97324.1"/>
    <property type="molecule type" value="Genomic_DNA"/>
</dbReference>
<keyword evidence="3" id="KW-1185">Reference proteome</keyword>
<proteinExistence type="predicted"/>
<gene>
    <name evidence="2" type="ORF">CVT26_006642</name>
</gene>
<comment type="caution">
    <text evidence="2">The sequence shown here is derived from an EMBL/GenBank/DDBJ whole genome shotgun (WGS) entry which is preliminary data.</text>
</comment>
<name>A0A409Y2Q5_9AGAR</name>
<protein>
    <submittedName>
        <fullName evidence="2">Uncharacterized protein</fullName>
    </submittedName>
</protein>
<sequence>KWLKENIPKYHEAQKNNTVSRFHASCHSKFLDKFPMRKECFPEKPEVEPLTKDEEAELDKRVADRKKQLVSWYEWNGNPLRRAETRDAALFLKALGLLQQKAEQDGQRAPQRIEMYQRLYREKIKQAVDARAAEEGATTQKQILKIRRALTKDMLDAEPPEVHAHIDSGIKKWKEDREKSAEQANEEEVRVPTAEEYQSAVLALPSVMNLALKAMSDATGWVIYAVAAGPHGSDNGNVWMQDFYVGPKNSAGHTFREAHANFDKGFHQPFSEHVYNCFPPDVRAARVVQNAIVEQEEQQAGVRIPEPIRIPESSMSPNVSTAPKEVEATVSPGIEPTANADGVHIPIDDVAASTNGSCDPAVVDNGIGSEDDDDDPLAALVAAAQPQNRDGPERTQDPAARPGRSILGHTPRSESGGVSGNMLSVQHGPVNDESSIRDAVPDLGGLERPTAPPFQLTPPANGAPSEPIEFAFARANEDLLDYATGAPTSVSNATEVGAPAVERIPNGSIDPILLGAQGIPRNPIFLASSVCDYTISGAQMAVAEVTVASRTLGNDSPSGNDAESEVATGNGHEMVQYEREQLFFEHIFIEYFRPLSSRMSAAPRSAKR</sequence>
<accession>A0A409Y2Q5</accession>
<feature type="non-terminal residue" evidence="2">
    <location>
        <position position="1"/>
    </location>
</feature>
<dbReference type="InParanoid" id="A0A409Y2Q5"/>
<organism evidence="2 3">
    <name type="scientific">Gymnopilus dilepis</name>
    <dbReference type="NCBI Taxonomy" id="231916"/>
    <lineage>
        <taxon>Eukaryota</taxon>
        <taxon>Fungi</taxon>
        <taxon>Dikarya</taxon>
        <taxon>Basidiomycota</taxon>
        <taxon>Agaricomycotina</taxon>
        <taxon>Agaricomycetes</taxon>
        <taxon>Agaricomycetidae</taxon>
        <taxon>Agaricales</taxon>
        <taxon>Agaricineae</taxon>
        <taxon>Hymenogastraceae</taxon>
        <taxon>Gymnopilus</taxon>
    </lineage>
</organism>